<evidence type="ECO:0000256" key="5">
    <source>
        <dbReference type="ARBA" id="ARBA00022729"/>
    </source>
</evidence>
<dbReference type="GO" id="GO:0043657">
    <property type="term" value="C:host cell"/>
    <property type="evidence" value="ECO:0007669"/>
    <property type="project" value="UniProtKB-SubCell"/>
</dbReference>
<organism evidence="8 9">
    <name type="scientific">Phytophthora megakarya</name>
    <dbReference type="NCBI Taxonomy" id="4795"/>
    <lineage>
        <taxon>Eukaryota</taxon>
        <taxon>Sar</taxon>
        <taxon>Stramenopiles</taxon>
        <taxon>Oomycota</taxon>
        <taxon>Peronosporomycetes</taxon>
        <taxon>Peronosporales</taxon>
        <taxon>Peronosporaceae</taxon>
        <taxon>Phytophthora</taxon>
    </lineage>
</organism>
<comment type="subcellular location">
    <subcellularLocation>
        <location evidence="1">Host cell</location>
    </subcellularLocation>
    <subcellularLocation>
        <location evidence="2">Secreted</location>
    </subcellularLocation>
</comment>
<name>A0A225UGK9_9STRA</name>
<evidence type="ECO:0000313" key="9">
    <source>
        <dbReference type="Proteomes" id="UP000198211"/>
    </source>
</evidence>
<evidence type="ECO:0000313" key="8">
    <source>
        <dbReference type="EMBL" id="OWY92224.1"/>
    </source>
</evidence>
<dbReference type="Proteomes" id="UP000198211">
    <property type="component" value="Unassembled WGS sequence"/>
</dbReference>
<evidence type="ECO:0000256" key="4">
    <source>
        <dbReference type="ARBA" id="ARBA00022525"/>
    </source>
</evidence>
<evidence type="ECO:0000256" key="3">
    <source>
        <dbReference type="ARBA" id="ARBA00010400"/>
    </source>
</evidence>
<evidence type="ECO:0000256" key="2">
    <source>
        <dbReference type="ARBA" id="ARBA00004613"/>
    </source>
</evidence>
<comment type="caution">
    <text evidence="8">The sequence shown here is derived from an EMBL/GenBank/DDBJ whole genome shotgun (WGS) entry which is preliminary data.</text>
</comment>
<dbReference type="AlphaFoldDB" id="A0A225UGK9"/>
<dbReference type="OrthoDB" id="126981at2759"/>
<keyword evidence="5" id="KW-0732">Signal</keyword>
<accession>A0A225UGK9</accession>
<dbReference type="EMBL" id="NBNE01018528">
    <property type="protein sequence ID" value="OWY92224.1"/>
    <property type="molecule type" value="Genomic_DNA"/>
</dbReference>
<keyword evidence="9" id="KW-1185">Reference proteome</keyword>
<keyword evidence="4" id="KW-0964">Secreted</keyword>
<reference evidence="9" key="1">
    <citation type="submission" date="2017-03" db="EMBL/GenBank/DDBJ databases">
        <title>Phytopthora megakarya and P. palmivora, two closely related causual agents of cacao black pod achieved similar genome size and gene model numbers by different mechanisms.</title>
        <authorList>
            <person name="Ali S."/>
            <person name="Shao J."/>
            <person name="Larry D.J."/>
            <person name="Kronmiller B."/>
            <person name="Shen D."/>
            <person name="Strem M.D."/>
            <person name="Melnick R.L."/>
            <person name="Guiltinan M.J."/>
            <person name="Tyler B.M."/>
            <person name="Meinhardt L.W."/>
            <person name="Bailey B.A."/>
        </authorList>
    </citation>
    <scope>NUCLEOTIDE SEQUENCE [LARGE SCALE GENOMIC DNA]</scope>
    <source>
        <strain evidence="9">zdho120</strain>
    </source>
</reference>
<protein>
    <recommendedName>
        <fullName evidence="7">RxLR effector PexRD54 WY domain-containing protein</fullName>
    </recommendedName>
</protein>
<keyword evidence="6" id="KW-0843">Virulence</keyword>
<gene>
    <name evidence="8" type="ORF">PHMEG_00038856</name>
</gene>
<comment type="similarity">
    <text evidence="3">Belongs to the RxLR effector family.</text>
</comment>
<feature type="domain" description="RxLR effector PexRD54 WY" evidence="7">
    <location>
        <begin position="121"/>
        <end position="162"/>
    </location>
</feature>
<dbReference type="InterPro" id="IPR054463">
    <property type="entry name" value="PexRD54_WY"/>
</dbReference>
<dbReference type="GO" id="GO:0005576">
    <property type="term" value="C:extracellular region"/>
    <property type="evidence" value="ECO:0007669"/>
    <property type="project" value="UniProtKB-SubCell"/>
</dbReference>
<proteinExistence type="inferred from homology"/>
<dbReference type="Pfam" id="PF22748">
    <property type="entry name" value="PexRD54_WY"/>
    <property type="match status" value="1"/>
</dbReference>
<evidence type="ECO:0000256" key="1">
    <source>
        <dbReference type="ARBA" id="ARBA00004340"/>
    </source>
</evidence>
<evidence type="ECO:0000256" key="6">
    <source>
        <dbReference type="ARBA" id="ARBA00023026"/>
    </source>
</evidence>
<sequence>MIEAFIKTFGDAGVTTMLHASKTRFNTDDIAKKLEADQLGMWLSSEKSADDLFTTLHLEKIEYDFSDNPLFKTWMSSYAFVFIKKHPEKKGHISDRLLIKMLEEAKKIPAMENAVTKTQTEKIQAFLASKTAPSDVFQLLGLNDAGDSVLITPLFQPWVEYVKNFNQKTSTNEKVGTMFSESEVIGLNSNDRSSKRW</sequence>
<evidence type="ECO:0000259" key="7">
    <source>
        <dbReference type="Pfam" id="PF22748"/>
    </source>
</evidence>